<dbReference type="Proteomes" id="UP000789396">
    <property type="component" value="Unassembled WGS sequence"/>
</dbReference>
<organism evidence="1 2">
    <name type="scientific">Racocetra fulgida</name>
    <dbReference type="NCBI Taxonomy" id="60492"/>
    <lineage>
        <taxon>Eukaryota</taxon>
        <taxon>Fungi</taxon>
        <taxon>Fungi incertae sedis</taxon>
        <taxon>Mucoromycota</taxon>
        <taxon>Glomeromycotina</taxon>
        <taxon>Glomeromycetes</taxon>
        <taxon>Diversisporales</taxon>
        <taxon>Gigasporaceae</taxon>
        <taxon>Racocetra</taxon>
    </lineage>
</organism>
<gene>
    <name evidence="1" type="ORF">RFULGI_LOCUS13266</name>
</gene>
<evidence type="ECO:0000313" key="1">
    <source>
        <dbReference type="EMBL" id="CAG8746417.1"/>
    </source>
</evidence>
<dbReference type="EMBL" id="CAJVPZ010034311">
    <property type="protein sequence ID" value="CAG8746417.1"/>
    <property type="molecule type" value="Genomic_DNA"/>
</dbReference>
<dbReference type="AlphaFoldDB" id="A0A9N9IPV6"/>
<comment type="caution">
    <text evidence="1">The sequence shown here is derived from an EMBL/GenBank/DDBJ whole genome shotgun (WGS) entry which is preliminary data.</text>
</comment>
<sequence length="69" mass="8087">DVDKSLVKDQLNEDIDELQIESLSDLKDDIKRLVESFNCYLEKDQINAKNLDIDSLNIHKFLNQVTEQH</sequence>
<name>A0A9N9IPV6_9GLOM</name>
<reference evidence="1" key="1">
    <citation type="submission" date="2021-06" db="EMBL/GenBank/DDBJ databases">
        <authorList>
            <person name="Kallberg Y."/>
            <person name="Tangrot J."/>
            <person name="Rosling A."/>
        </authorList>
    </citation>
    <scope>NUCLEOTIDE SEQUENCE</scope>
    <source>
        <strain evidence="1">IN212</strain>
    </source>
</reference>
<protein>
    <submittedName>
        <fullName evidence="1">13938_t:CDS:1</fullName>
    </submittedName>
</protein>
<dbReference type="OrthoDB" id="2433294at2759"/>
<accession>A0A9N9IPV6</accession>
<evidence type="ECO:0000313" key="2">
    <source>
        <dbReference type="Proteomes" id="UP000789396"/>
    </source>
</evidence>
<proteinExistence type="predicted"/>
<feature type="non-terminal residue" evidence="1">
    <location>
        <position position="1"/>
    </location>
</feature>
<feature type="non-terminal residue" evidence="1">
    <location>
        <position position="69"/>
    </location>
</feature>
<keyword evidence="2" id="KW-1185">Reference proteome</keyword>